<keyword evidence="6" id="KW-1185">Reference proteome</keyword>
<evidence type="ECO:0000313" key="5">
    <source>
        <dbReference type="EMBL" id="CBF75520.1"/>
    </source>
</evidence>
<comment type="similarity">
    <text evidence="2">Belongs to the glycosyl hydrolase 17 family.</text>
</comment>
<dbReference type="FunCoup" id="Q5B6V3">
    <property type="interactions" value="110"/>
</dbReference>
<name>Q5B6V3_EMENI</name>
<dbReference type="CAZy" id="GH17">
    <property type="family name" value="Glycoside Hydrolase Family 17"/>
</dbReference>
<dbReference type="EMBL" id="BN001302">
    <property type="protein sequence ID" value="CBF75520.1"/>
    <property type="molecule type" value="Genomic_DNA"/>
</dbReference>
<evidence type="ECO:0000256" key="3">
    <source>
        <dbReference type="ARBA" id="ARBA00022801"/>
    </source>
</evidence>
<dbReference type="InterPro" id="IPR050732">
    <property type="entry name" value="Beta-glucan_modifiers"/>
</dbReference>
<dbReference type="GO" id="GO:0009277">
    <property type="term" value="C:fungal-type cell wall"/>
    <property type="evidence" value="ECO:0000318"/>
    <property type="project" value="GO_Central"/>
</dbReference>
<dbReference type="Gene3D" id="3.20.20.80">
    <property type="entry name" value="Glycosidases"/>
    <property type="match status" value="2"/>
</dbReference>
<dbReference type="eggNOG" id="ENOG502QTKT">
    <property type="taxonomic scope" value="Eukaryota"/>
</dbReference>
<proteinExistence type="inferred from homology"/>
<keyword evidence="4" id="KW-0732">Signal</keyword>
<organism evidence="5 6">
    <name type="scientific">Emericella nidulans (strain FGSC A4 / ATCC 38163 / CBS 112.46 / NRRL 194 / M139)</name>
    <name type="common">Aspergillus nidulans</name>
    <dbReference type="NCBI Taxonomy" id="227321"/>
    <lineage>
        <taxon>Eukaryota</taxon>
        <taxon>Fungi</taxon>
        <taxon>Dikarya</taxon>
        <taxon>Ascomycota</taxon>
        <taxon>Pezizomycotina</taxon>
        <taxon>Eurotiomycetes</taxon>
        <taxon>Eurotiomycetidae</taxon>
        <taxon>Eurotiales</taxon>
        <taxon>Aspergillaceae</taxon>
        <taxon>Aspergillus</taxon>
        <taxon>Aspergillus subgen. Nidulantes</taxon>
    </lineage>
</organism>
<comment type="subcellular location">
    <subcellularLocation>
        <location evidence="1">Cell envelope</location>
    </subcellularLocation>
</comment>
<dbReference type="Proteomes" id="UP000000560">
    <property type="component" value="Chromosome II"/>
</dbReference>
<dbReference type="GO" id="GO:0071555">
    <property type="term" value="P:cell wall organization"/>
    <property type="evidence" value="ECO:0000318"/>
    <property type="project" value="GO_Central"/>
</dbReference>
<dbReference type="GO" id="GO:0009986">
    <property type="term" value="C:cell surface"/>
    <property type="evidence" value="ECO:0000318"/>
    <property type="project" value="GO_Central"/>
</dbReference>
<dbReference type="HOGENOM" id="CLU_027285_1_1_1"/>
<evidence type="ECO:0000313" key="6">
    <source>
        <dbReference type="Proteomes" id="UP000000560"/>
    </source>
</evidence>
<dbReference type="SUPFAM" id="SSF51445">
    <property type="entry name" value="(Trans)glycosidases"/>
    <property type="match status" value="1"/>
</dbReference>
<dbReference type="PANTHER" id="PTHR16631">
    <property type="entry name" value="GLUCAN 1,3-BETA-GLUCOSIDASE"/>
    <property type="match status" value="1"/>
</dbReference>
<protein>
    <submittedName>
        <fullName evidence="5">Beta transglucosylase, GH17 family (Eurofung)</fullName>
    </submittedName>
</protein>
<dbReference type="InParanoid" id="Q5B6V3"/>
<gene>
    <name evidence="5" type="ORF">ANIA_03727</name>
</gene>
<dbReference type="PANTHER" id="PTHR16631:SF14">
    <property type="entry name" value="FAMILY 17 GLUCOSIDASE SCW10-RELATED"/>
    <property type="match status" value="1"/>
</dbReference>
<dbReference type="RefSeq" id="XP_661331.1">
    <property type="nucleotide sequence ID" value="XM_656239.1"/>
</dbReference>
<dbReference type="OMA" id="KRTMITE"/>
<dbReference type="GO" id="GO:0042973">
    <property type="term" value="F:glucan endo-1,3-beta-D-glucosidase activity"/>
    <property type="evidence" value="ECO:0000318"/>
    <property type="project" value="GO_Central"/>
</dbReference>
<evidence type="ECO:0000256" key="2">
    <source>
        <dbReference type="ARBA" id="ARBA00008773"/>
    </source>
</evidence>
<dbReference type="InterPro" id="IPR017853">
    <property type="entry name" value="GH"/>
</dbReference>
<accession>Q5B6V3</accession>
<accession>C8V7C2</accession>
<evidence type="ECO:0000256" key="4">
    <source>
        <dbReference type="SAM" id="SignalP"/>
    </source>
</evidence>
<evidence type="ECO:0000256" key="1">
    <source>
        <dbReference type="ARBA" id="ARBA00004196"/>
    </source>
</evidence>
<dbReference type="VEuPathDB" id="FungiDB:AN3727"/>
<keyword evidence="3" id="KW-0378">Hydrolase</keyword>
<feature type="chain" id="PRO_5010223173" evidence="4">
    <location>
        <begin position="19"/>
        <end position="366"/>
    </location>
</feature>
<dbReference type="KEGG" id="ani:ANIA_03727"/>
<dbReference type="STRING" id="227321.Q5B6V3"/>
<dbReference type="OrthoDB" id="941679at2759"/>
<reference evidence="6" key="2">
    <citation type="journal article" date="2009" name="Fungal Genet. Biol.">
        <title>The 2008 update of the Aspergillus nidulans genome annotation: a community effort.</title>
        <authorList>
            <person name="Wortman J.R."/>
            <person name="Gilsenan J.M."/>
            <person name="Joardar V."/>
            <person name="Deegan J."/>
            <person name="Clutterbuck J."/>
            <person name="Andersen M.R."/>
            <person name="Archer D."/>
            <person name="Bencina M."/>
            <person name="Braus G."/>
            <person name="Coutinho P."/>
            <person name="von Dohren H."/>
            <person name="Doonan J."/>
            <person name="Driessen A.J."/>
            <person name="Durek P."/>
            <person name="Espeso E."/>
            <person name="Fekete E."/>
            <person name="Flipphi M."/>
            <person name="Estrada C.G."/>
            <person name="Geysens S."/>
            <person name="Goldman G."/>
            <person name="de Groot P.W."/>
            <person name="Hansen K."/>
            <person name="Harris S.D."/>
            <person name="Heinekamp T."/>
            <person name="Helmstaedt K."/>
            <person name="Henrissat B."/>
            <person name="Hofmann G."/>
            <person name="Homan T."/>
            <person name="Horio T."/>
            <person name="Horiuchi H."/>
            <person name="James S."/>
            <person name="Jones M."/>
            <person name="Karaffa L."/>
            <person name="Karanyi Z."/>
            <person name="Kato M."/>
            <person name="Keller N."/>
            <person name="Kelly D.E."/>
            <person name="Kiel J.A."/>
            <person name="Kim J.M."/>
            <person name="van der Klei I.J."/>
            <person name="Klis F.M."/>
            <person name="Kovalchuk A."/>
            <person name="Krasevec N."/>
            <person name="Kubicek C.P."/>
            <person name="Liu B."/>
            <person name="Maccabe A."/>
            <person name="Meyer V."/>
            <person name="Mirabito P."/>
            <person name="Miskei M."/>
            <person name="Mos M."/>
            <person name="Mullins J."/>
            <person name="Nelson D.R."/>
            <person name="Nielsen J."/>
            <person name="Oakley B.R."/>
            <person name="Osmani S.A."/>
            <person name="Pakula T."/>
            <person name="Paszewski A."/>
            <person name="Paulsen I."/>
            <person name="Pilsyk S."/>
            <person name="Pocsi I."/>
            <person name="Punt P.J."/>
            <person name="Ram A.F."/>
            <person name="Ren Q."/>
            <person name="Robellet X."/>
            <person name="Robson G."/>
            <person name="Seiboth B."/>
            <person name="van Solingen P."/>
            <person name="Specht T."/>
            <person name="Sun J."/>
            <person name="Taheri-Talesh N."/>
            <person name="Takeshita N."/>
            <person name="Ussery D."/>
            <person name="vanKuyk P.A."/>
            <person name="Visser H."/>
            <person name="van de Vondervoort P.J."/>
            <person name="de Vries R.P."/>
            <person name="Walton J."/>
            <person name="Xiang X."/>
            <person name="Xiong Y."/>
            <person name="Zeng A.P."/>
            <person name="Brandt B.W."/>
            <person name="Cornell M.J."/>
            <person name="van den Hondel C.A."/>
            <person name="Visser J."/>
            <person name="Oliver S.G."/>
            <person name="Turner G."/>
        </authorList>
    </citation>
    <scope>GENOME REANNOTATION</scope>
    <source>
        <strain evidence="6">FGSC A4 / ATCC 38163 / CBS 112.46 / NRRL 194 / M139</strain>
    </source>
</reference>
<feature type="signal peptide" evidence="4">
    <location>
        <begin position="1"/>
        <end position="18"/>
    </location>
</feature>
<sequence length="366" mass="40226">MKWNASTAAFLLSCLAVAFPIDASGVAEPEAMIEVIVWVDEHGQTLSVETMQPTATVANTPTALPPIPAIPALEAPHNLEPVIAANTDIKANNKPSLDKEYSSSMHPKQNIQSFGISYSPYNADNTCKSQEQVNMDIDRLTHYAFVRIYGADCDQAKKVITAARRHNLQVLAGVYDLHNLYGNLKTIIDAARPDLSTLHTISIGNELLSRGQNSAGEVTAAVENARAYLRTLGYTGPVVTIDTFSKVLEHPELCYVSDYCAANCHAFFDATQSPETAGSYVADVSRRLSEVSNGKRTLITESGWPHKGQSNGKAVPSKENQQKAIESLRKTFWDNHSDLVLFSAFDDMWKVDNQWTFGAEKYWGIE</sequence>
<reference evidence="6" key="1">
    <citation type="journal article" date="2005" name="Nature">
        <title>Sequencing of Aspergillus nidulans and comparative analysis with A. fumigatus and A. oryzae.</title>
        <authorList>
            <person name="Galagan J.E."/>
            <person name="Calvo S.E."/>
            <person name="Cuomo C."/>
            <person name="Ma L.J."/>
            <person name="Wortman J.R."/>
            <person name="Batzoglou S."/>
            <person name="Lee S.I."/>
            <person name="Basturkmen M."/>
            <person name="Spevak C.C."/>
            <person name="Clutterbuck J."/>
            <person name="Kapitonov V."/>
            <person name="Jurka J."/>
            <person name="Scazzocchio C."/>
            <person name="Farman M."/>
            <person name="Butler J."/>
            <person name="Purcell S."/>
            <person name="Harris S."/>
            <person name="Braus G.H."/>
            <person name="Draht O."/>
            <person name="Busch S."/>
            <person name="D'Enfert C."/>
            <person name="Bouchier C."/>
            <person name="Goldman G.H."/>
            <person name="Bell-Pedersen D."/>
            <person name="Griffiths-Jones S."/>
            <person name="Doonan J.H."/>
            <person name="Yu J."/>
            <person name="Vienken K."/>
            <person name="Pain A."/>
            <person name="Freitag M."/>
            <person name="Selker E.U."/>
            <person name="Archer D.B."/>
            <person name="Penalva M.A."/>
            <person name="Oakley B.R."/>
            <person name="Momany M."/>
            <person name="Tanaka T."/>
            <person name="Kumagai T."/>
            <person name="Asai K."/>
            <person name="Machida M."/>
            <person name="Nierman W.C."/>
            <person name="Denning D.W."/>
            <person name="Caddick M."/>
            <person name="Hynes M."/>
            <person name="Paoletti M."/>
            <person name="Fischer R."/>
            <person name="Miller B."/>
            <person name="Dyer P."/>
            <person name="Sachs M.S."/>
            <person name="Osmani S.A."/>
            <person name="Birren B.W."/>
        </authorList>
    </citation>
    <scope>NUCLEOTIDE SEQUENCE [LARGE SCALE GENOMIC DNA]</scope>
    <source>
        <strain evidence="6">FGSC A4 / ATCC 38163 / CBS 112.46 / NRRL 194 / M139</strain>
    </source>
</reference>
<dbReference type="FunFam" id="3.20.20.80:FF:000165">
    <property type="entry name" value="Cell wall glucanase (Scw11)"/>
    <property type="match status" value="1"/>
</dbReference>
<dbReference type="AlphaFoldDB" id="Q5B6V3"/>
<dbReference type="GeneID" id="2873151"/>
<dbReference type="GO" id="GO:0005576">
    <property type="term" value="C:extracellular region"/>
    <property type="evidence" value="ECO:0000318"/>
    <property type="project" value="GO_Central"/>
</dbReference>